<proteinExistence type="predicted"/>
<comment type="caution">
    <text evidence="9">The sequence shown here is derived from an EMBL/GenBank/DDBJ whole genome shotgun (WGS) entry which is preliminary data.</text>
</comment>
<keyword evidence="4" id="KW-0560">Oxidoreductase</keyword>
<dbReference type="InterPro" id="IPR041667">
    <property type="entry name" value="Cupin_8"/>
</dbReference>
<feature type="domain" description="Cupin-like" evidence="8">
    <location>
        <begin position="145"/>
        <end position="207"/>
    </location>
</feature>
<evidence type="ECO:0000259" key="8">
    <source>
        <dbReference type="Pfam" id="PF13621"/>
    </source>
</evidence>
<gene>
    <name evidence="9" type="ORF">FOL47_003175</name>
</gene>
<dbReference type="AlphaFoldDB" id="A0A7J6MAR7"/>
<accession>A0A7J6MAR7</accession>
<comment type="subcellular location">
    <subcellularLocation>
        <location evidence="2">Nucleus</location>
    </subcellularLocation>
</comment>
<dbReference type="EMBL" id="JAAPAO010000197">
    <property type="protein sequence ID" value="KAF4668111.1"/>
    <property type="molecule type" value="Genomic_DNA"/>
</dbReference>
<dbReference type="Gene3D" id="2.60.120.10">
    <property type="entry name" value="Jelly Rolls"/>
    <property type="match status" value="1"/>
</dbReference>
<evidence type="ECO:0000256" key="4">
    <source>
        <dbReference type="ARBA" id="ARBA00023002"/>
    </source>
</evidence>
<keyword evidence="3" id="KW-0479">Metal-binding</keyword>
<evidence type="ECO:0000256" key="7">
    <source>
        <dbReference type="SAM" id="SignalP"/>
    </source>
</evidence>
<keyword evidence="6" id="KW-0539">Nucleus</keyword>
<comment type="cofactor">
    <cofactor evidence="1">
        <name>Fe(2+)</name>
        <dbReference type="ChEBI" id="CHEBI:29033"/>
    </cofactor>
</comment>
<name>A0A7J6MAR7_PERCH</name>
<evidence type="ECO:0000256" key="6">
    <source>
        <dbReference type="ARBA" id="ARBA00023242"/>
    </source>
</evidence>
<evidence type="ECO:0000313" key="10">
    <source>
        <dbReference type="Proteomes" id="UP000591131"/>
    </source>
</evidence>
<evidence type="ECO:0000313" key="9">
    <source>
        <dbReference type="EMBL" id="KAF4668111.1"/>
    </source>
</evidence>
<feature type="signal peptide" evidence="7">
    <location>
        <begin position="1"/>
        <end position="19"/>
    </location>
</feature>
<dbReference type="GO" id="GO:0005634">
    <property type="term" value="C:nucleus"/>
    <property type="evidence" value="ECO:0007669"/>
    <property type="project" value="UniProtKB-SubCell"/>
</dbReference>
<evidence type="ECO:0000256" key="1">
    <source>
        <dbReference type="ARBA" id="ARBA00001954"/>
    </source>
</evidence>
<keyword evidence="7" id="KW-0732">Signal</keyword>
<dbReference type="OrthoDB" id="439605at2759"/>
<dbReference type="InterPro" id="IPR014710">
    <property type="entry name" value="RmlC-like_jellyroll"/>
</dbReference>
<dbReference type="PANTHER" id="PTHR12461:SF106">
    <property type="entry name" value="BIFUNCTIONAL PEPTIDASE AND ARGINYL-HYDROXYLASE JMJD5"/>
    <property type="match status" value="1"/>
</dbReference>
<dbReference type="GO" id="GO:0046872">
    <property type="term" value="F:metal ion binding"/>
    <property type="evidence" value="ECO:0007669"/>
    <property type="project" value="UniProtKB-KW"/>
</dbReference>
<keyword evidence="5" id="KW-0408">Iron</keyword>
<dbReference type="SUPFAM" id="SSF51197">
    <property type="entry name" value="Clavaminate synthase-like"/>
    <property type="match status" value="2"/>
</dbReference>
<sequence length="262" mass="29896">MVFFIKSIVYFTILHHCGSITIWETGKRQGQVPVLKRAPSPRKFYDKFADIPFVIRSAGLVDPSDRVWSDEGLLEALGPEYELSAVEVELVETRTIPAMRDFPLGKTLRAGGSIPLQSGIDSDAYGWIDVEDFPEHKAEFPKVYGAFAARVNISDVDVRRFPAWKDVVWWETTLRPGDCLYMPPWWFHHVESGGGRTVSSHIWFNKPLTWYGFAPTCDDEENPTSTYVSDCEYYDINGNDTRASFKSQTSLCERVRHDEAEL</sequence>
<evidence type="ECO:0000256" key="5">
    <source>
        <dbReference type="ARBA" id="ARBA00023004"/>
    </source>
</evidence>
<dbReference type="PANTHER" id="PTHR12461">
    <property type="entry name" value="HYPOXIA-INDUCIBLE FACTOR 1 ALPHA INHIBITOR-RELATED"/>
    <property type="match status" value="1"/>
</dbReference>
<evidence type="ECO:0000256" key="3">
    <source>
        <dbReference type="ARBA" id="ARBA00022723"/>
    </source>
</evidence>
<dbReference type="Pfam" id="PF13621">
    <property type="entry name" value="Cupin_8"/>
    <property type="match status" value="1"/>
</dbReference>
<dbReference type="GO" id="GO:0016491">
    <property type="term" value="F:oxidoreductase activity"/>
    <property type="evidence" value="ECO:0007669"/>
    <property type="project" value="UniProtKB-KW"/>
</dbReference>
<evidence type="ECO:0000256" key="2">
    <source>
        <dbReference type="ARBA" id="ARBA00004123"/>
    </source>
</evidence>
<feature type="chain" id="PRO_5029632513" description="Cupin-like domain-containing protein" evidence="7">
    <location>
        <begin position="20"/>
        <end position="262"/>
    </location>
</feature>
<organism evidence="9 10">
    <name type="scientific">Perkinsus chesapeaki</name>
    <name type="common">Clam parasite</name>
    <name type="synonym">Perkinsus andrewsi</name>
    <dbReference type="NCBI Taxonomy" id="330153"/>
    <lineage>
        <taxon>Eukaryota</taxon>
        <taxon>Sar</taxon>
        <taxon>Alveolata</taxon>
        <taxon>Perkinsozoa</taxon>
        <taxon>Perkinsea</taxon>
        <taxon>Perkinsida</taxon>
        <taxon>Perkinsidae</taxon>
        <taxon>Perkinsus</taxon>
    </lineage>
</organism>
<dbReference type="Proteomes" id="UP000591131">
    <property type="component" value="Unassembled WGS sequence"/>
</dbReference>
<protein>
    <recommendedName>
        <fullName evidence="8">Cupin-like domain-containing protein</fullName>
    </recommendedName>
</protein>
<reference evidence="9 10" key="1">
    <citation type="submission" date="2020-04" db="EMBL/GenBank/DDBJ databases">
        <title>Perkinsus chesapeaki whole genome sequence.</title>
        <authorList>
            <person name="Bogema D.R."/>
        </authorList>
    </citation>
    <scope>NUCLEOTIDE SEQUENCE [LARGE SCALE GENOMIC DNA]</scope>
    <source>
        <strain evidence="9">ATCC PRA-425</strain>
    </source>
</reference>
<keyword evidence="10" id="KW-1185">Reference proteome</keyword>